<comment type="caution">
    <text evidence="2">The sequence shown here is derived from an EMBL/GenBank/DDBJ whole genome shotgun (WGS) entry which is preliminary data.</text>
</comment>
<protein>
    <submittedName>
        <fullName evidence="2">Uncharacterized protein</fullName>
    </submittedName>
</protein>
<feature type="compositionally biased region" description="Acidic residues" evidence="1">
    <location>
        <begin position="1"/>
        <end position="15"/>
    </location>
</feature>
<accession>A0ABN9WC85</accession>
<dbReference type="Proteomes" id="UP001189429">
    <property type="component" value="Unassembled WGS sequence"/>
</dbReference>
<name>A0ABN9WC85_9DINO</name>
<feature type="non-terminal residue" evidence="2">
    <location>
        <position position="115"/>
    </location>
</feature>
<reference evidence="2" key="1">
    <citation type="submission" date="2023-10" db="EMBL/GenBank/DDBJ databases">
        <authorList>
            <person name="Chen Y."/>
            <person name="Shah S."/>
            <person name="Dougan E. K."/>
            <person name="Thang M."/>
            <person name="Chan C."/>
        </authorList>
    </citation>
    <scope>NUCLEOTIDE SEQUENCE [LARGE SCALE GENOMIC DNA]</scope>
</reference>
<feature type="region of interest" description="Disordered" evidence="1">
    <location>
        <begin position="1"/>
        <end position="32"/>
    </location>
</feature>
<sequence length="115" mass="12219">GRGEPQDDSDVEWVDPAEGGAEGDPGPPPRFVGDVVARHAEFEVAFEQALAAPRAAIVAWIAFEQVVVQEGAPPPAARGVAMARAEHERSWRAAFEAWQAEQQQPGFADNGASSD</sequence>
<organism evidence="2 3">
    <name type="scientific">Prorocentrum cordatum</name>
    <dbReference type="NCBI Taxonomy" id="2364126"/>
    <lineage>
        <taxon>Eukaryota</taxon>
        <taxon>Sar</taxon>
        <taxon>Alveolata</taxon>
        <taxon>Dinophyceae</taxon>
        <taxon>Prorocentrales</taxon>
        <taxon>Prorocentraceae</taxon>
        <taxon>Prorocentrum</taxon>
    </lineage>
</organism>
<evidence type="ECO:0000313" key="2">
    <source>
        <dbReference type="EMBL" id="CAK0883914.1"/>
    </source>
</evidence>
<feature type="non-terminal residue" evidence="2">
    <location>
        <position position="1"/>
    </location>
</feature>
<proteinExistence type="predicted"/>
<evidence type="ECO:0000256" key="1">
    <source>
        <dbReference type="SAM" id="MobiDB-lite"/>
    </source>
</evidence>
<evidence type="ECO:0000313" key="3">
    <source>
        <dbReference type="Proteomes" id="UP001189429"/>
    </source>
</evidence>
<dbReference type="EMBL" id="CAUYUJ010018482">
    <property type="protein sequence ID" value="CAK0883914.1"/>
    <property type="molecule type" value="Genomic_DNA"/>
</dbReference>
<gene>
    <name evidence="2" type="ORF">PCOR1329_LOCUS65996</name>
</gene>
<keyword evidence="3" id="KW-1185">Reference proteome</keyword>